<dbReference type="InterPro" id="IPR015943">
    <property type="entry name" value="WD40/YVTN_repeat-like_dom_sf"/>
</dbReference>
<proteinExistence type="predicted"/>
<organism evidence="1 2">
    <name type="scientific">Suillus luteus UH-Slu-Lm8-n1</name>
    <dbReference type="NCBI Taxonomy" id="930992"/>
    <lineage>
        <taxon>Eukaryota</taxon>
        <taxon>Fungi</taxon>
        <taxon>Dikarya</taxon>
        <taxon>Basidiomycota</taxon>
        <taxon>Agaricomycotina</taxon>
        <taxon>Agaricomycetes</taxon>
        <taxon>Agaricomycetidae</taxon>
        <taxon>Boletales</taxon>
        <taxon>Suillineae</taxon>
        <taxon>Suillaceae</taxon>
        <taxon>Suillus</taxon>
    </lineage>
</organism>
<keyword evidence="2" id="KW-1185">Reference proteome</keyword>
<reference evidence="1 2" key="1">
    <citation type="submission" date="2014-04" db="EMBL/GenBank/DDBJ databases">
        <authorList>
            <consortium name="DOE Joint Genome Institute"/>
            <person name="Kuo A."/>
            <person name="Ruytinx J."/>
            <person name="Rineau F."/>
            <person name="Colpaert J."/>
            <person name="Kohler A."/>
            <person name="Nagy L.G."/>
            <person name="Floudas D."/>
            <person name="Copeland A."/>
            <person name="Barry K.W."/>
            <person name="Cichocki N."/>
            <person name="Veneault-Fourrey C."/>
            <person name="LaButti K."/>
            <person name="Lindquist E.A."/>
            <person name="Lipzen A."/>
            <person name="Lundell T."/>
            <person name="Morin E."/>
            <person name="Murat C."/>
            <person name="Sun H."/>
            <person name="Tunlid A."/>
            <person name="Henrissat B."/>
            <person name="Grigoriev I.V."/>
            <person name="Hibbett D.S."/>
            <person name="Martin F."/>
            <person name="Nordberg H.P."/>
            <person name="Cantor M.N."/>
            <person name="Hua S.X."/>
        </authorList>
    </citation>
    <scope>NUCLEOTIDE SEQUENCE [LARGE SCALE GENOMIC DNA]</scope>
    <source>
        <strain evidence="1 2">UH-Slu-Lm8-n1</strain>
    </source>
</reference>
<accession>A0A0D0ADP5</accession>
<name>A0A0D0ADP5_9AGAM</name>
<dbReference type="InParanoid" id="A0A0D0ADP5"/>
<dbReference type="Gene3D" id="2.130.10.10">
    <property type="entry name" value="YVTN repeat-like/Quinoprotein amine dehydrogenase"/>
    <property type="match status" value="1"/>
</dbReference>
<dbReference type="InterPro" id="IPR036322">
    <property type="entry name" value="WD40_repeat_dom_sf"/>
</dbReference>
<reference evidence="2" key="2">
    <citation type="submission" date="2015-01" db="EMBL/GenBank/DDBJ databases">
        <title>Evolutionary Origins and Diversification of the Mycorrhizal Mutualists.</title>
        <authorList>
            <consortium name="DOE Joint Genome Institute"/>
            <consortium name="Mycorrhizal Genomics Consortium"/>
            <person name="Kohler A."/>
            <person name="Kuo A."/>
            <person name="Nagy L.G."/>
            <person name="Floudas D."/>
            <person name="Copeland A."/>
            <person name="Barry K.W."/>
            <person name="Cichocki N."/>
            <person name="Veneault-Fourrey C."/>
            <person name="LaButti K."/>
            <person name="Lindquist E.A."/>
            <person name="Lipzen A."/>
            <person name="Lundell T."/>
            <person name="Morin E."/>
            <person name="Murat C."/>
            <person name="Riley R."/>
            <person name="Ohm R."/>
            <person name="Sun H."/>
            <person name="Tunlid A."/>
            <person name="Henrissat B."/>
            <person name="Grigoriev I.V."/>
            <person name="Hibbett D.S."/>
            <person name="Martin F."/>
        </authorList>
    </citation>
    <scope>NUCLEOTIDE SEQUENCE [LARGE SCALE GENOMIC DNA]</scope>
    <source>
        <strain evidence="2">UH-Slu-Lm8-n1</strain>
    </source>
</reference>
<dbReference type="OrthoDB" id="2691047at2759"/>
<dbReference type="EMBL" id="KN835327">
    <property type="protein sequence ID" value="KIK39821.1"/>
    <property type="molecule type" value="Genomic_DNA"/>
</dbReference>
<evidence type="ECO:0000313" key="2">
    <source>
        <dbReference type="Proteomes" id="UP000054485"/>
    </source>
</evidence>
<gene>
    <name evidence="1" type="ORF">CY34DRAFT_302320</name>
</gene>
<dbReference type="HOGENOM" id="CLU_2672749_0_0_1"/>
<evidence type="ECO:0000313" key="1">
    <source>
        <dbReference type="EMBL" id="KIK39821.1"/>
    </source>
</evidence>
<dbReference type="Proteomes" id="UP000054485">
    <property type="component" value="Unassembled WGS sequence"/>
</dbReference>
<protein>
    <submittedName>
        <fullName evidence="1">Uncharacterized protein</fullName>
    </submittedName>
</protein>
<dbReference type="AlphaFoldDB" id="A0A0D0ADP5"/>
<sequence>MAVVSGAWDRTARQWVVETGETMILAPIETGRENVYAVIYLPDTTMIANAGPVVGESSVRIWDAKKGHPPQITHE</sequence>
<dbReference type="SUPFAM" id="SSF50978">
    <property type="entry name" value="WD40 repeat-like"/>
    <property type="match status" value="1"/>
</dbReference>